<dbReference type="InterPro" id="IPR003661">
    <property type="entry name" value="HisK_dim/P_dom"/>
</dbReference>
<keyword evidence="5" id="KW-0808">Transferase</keyword>
<dbReference type="FunFam" id="1.10.287.130:FF:000038">
    <property type="entry name" value="Sensory transduction histidine kinase"/>
    <property type="match status" value="1"/>
</dbReference>
<dbReference type="AlphaFoldDB" id="A0A7T0G2V1"/>
<evidence type="ECO:0000256" key="12">
    <source>
        <dbReference type="ARBA" id="ARBA00023136"/>
    </source>
</evidence>
<dbReference type="Pfam" id="PF03924">
    <property type="entry name" value="CHASE"/>
    <property type="match status" value="1"/>
</dbReference>
<dbReference type="Proteomes" id="UP000594464">
    <property type="component" value="Chromosome"/>
</dbReference>
<dbReference type="GO" id="GO:0000155">
    <property type="term" value="F:phosphorelay sensor kinase activity"/>
    <property type="evidence" value="ECO:0007669"/>
    <property type="project" value="InterPro"/>
</dbReference>
<dbReference type="PROSITE" id="PS50839">
    <property type="entry name" value="CHASE"/>
    <property type="match status" value="1"/>
</dbReference>
<evidence type="ECO:0000256" key="11">
    <source>
        <dbReference type="ARBA" id="ARBA00023012"/>
    </source>
</evidence>
<dbReference type="SUPFAM" id="SSF52172">
    <property type="entry name" value="CheY-like"/>
    <property type="match status" value="1"/>
</dbReference>
<dbReference type="CDD" id="cd16922">
    <property type="entry name" value="HATPase_EvgS-ArcB-TorS-like"/>
    <property type="match status" value="1"/>
</dbReference>
<dbReference type="KEGG" id="nva:G3M78_04475"/>
<feature type="domain" description="CHASE" evidence="17">
    <location>
        <begin position="69"/>
        <end position="237"/>
    </location>
</feature>
<dbReference type="PRINTS" id="PR00344">
    <property type="entry name" value="BCTRLSENSOR"/>
</dbReference>
<feature type="transmembrane region" description="Helical" evidence="14">
    <location>
        <begin position="303"/>
        <end position="322"/>
    </location>
</feature>
<keyword evidence="9" id="KW-0067">ATP-binding</keyword>
<dbReference type="GO" id="GO:0016020">
    <property type="term" value="C:membrane"/>
    <property type="evidence" value="ECO:0007669"/>
    <property type="project" value="UniProtKB-SubCell"/>
</dbReference>
<evidence type="ECO:0000256" key="3">
    <source>
        <dbReference type="ARBA" id="ARBA00012438"/>
    </source>
</evidence>
<gene>
    <name evidence="18" type="ORF">G3M78_04475</name>
</gene>
<dbReference type="Gene3D" id="3.30.565.10">
    <property type="entry name" value="Histidine kinase-like ATPase, C-terminal domain"/>
    <property type="match status" value="1"/>
</dbReference>
<evidence type="ECO:0000256" key="14">
    <source>
        <dbReference type="SAM" id="Phobius"/>
    </source>
</evidence>
<dbReference type="Pfam" id="PF00072">
    <property type="entry name" value="Response_reg"/>
    <property type="match status" value="1"/>
</dbReference>
<keyword evidence="7" id="KW-0547">Nucleotide-binding</keyword>
<sequence>MNQLNKQTKWLLFLGLALSILIYFLIHAHQKSLWSEKFAVYVQKEMTFLRGRLDINTQILLGVRSMFEASTHVDENEFSIFVTPILQHYRFVQALEWAPRVPAKDRASFETLLKERNPESIGITEQSEGKLIRAGQRPEYFPALYTEPMRGNEKAFGYDLASNPNRYKTLTKARDTGKTLATEKINLVQDASNIPAVIIFAPFYGKNSSPISVVDRERHLKGFILGLYRTEDLMQTIMVPILEPESSFAIYQNNVYEEKNRLFGRLNESSPLQVVAKVDFFGREWHVVWQGTSDFAGGYRNDYALGGGIGVFSIFLFISVLFQVNASTTSRIKDQVEERTQELKVAKEQAEDASRAKSLFLANMSHEIRTPMNAVLGYSQILLRKKNLETETHDAIKTINTSGHNLLKLINEILDISKIEAGKMELSLAPFDLKKLVDHLASLFELRCQQKRLRWEIKPMPHSISVLGDENKLRQALTNLLGNAVKFTDSGEVSFSITTLSNDQYRFDIRDTGPGIPKSAQAKIFEAFQQDMEGSTKGGTGLGLAISKKQLELMGADLQLESDINEGAHFYFTITLPPSAKKIKTSAVNTRSILHIDPSYHVHALVVDDIKENREVLTSLLTGIGVEVTQAENGQVALEKVRLQRPDIIFMDMRMPVMRGEEATRLIQEEFGKDAIKIIAITASAMDTRREHFLQMGFDEYISKPFVEEEVFHCIKELLQIEYIYEDSSVLVQATSPHDFDFSQYSLPKELHAGLKLAAEFSNITELEKLLEILHADSSIPAPLVDCIKQMVKSYDMDAIVEALQKIAIENHDPKN</sequence>
<dbReference type="Gene3D" id="1.10.287.130">
    <property type="match status" value="1"/>
</dbReference>
<dbReference type="Pfam" id="PF02518">
    <property type="entry name" value="HATPase_c"/>
    <property type="match status" value="1"/>
</dbReference>
<evidence type="ECO:0000259" key="16">
    <source>
        <dbReference type="PROSITE" id="PS50110"/>
    </source>
</evidence>
<evidence type="ECO:0000256" key="2">
    <source>
        <dbReference type="ARBA" id="ARBA00004370"/>
    </source>
</evidence>
<dbReference type="Gene3D" id="3.40.50.2300">
    <property type="match status" value="1"/>
</dbReference>
<dbReference type="SMART" id="SM00448">
    <property type="entry name" value="REC"/>
    <property type="match status" value="1"/>
</dbReference>
<feature type="modified residue" description="4-aspartylphosphate" evidence="13">
    <location>
        <position position="652"/>
    </location>
</feature>
<dbReference type="SUPFAM" id="SSF55874">
    <property type="entry name" value="ATPase domain of HSP90 chaperone/DNA topoisomerase II/histidine kinase"/>
    <property type="match status" value="1"/>
</dbReference>
<keyword evidence="8" id="KW-0418">Kinase</keyword>
<dbReference type="PROSITE" id="PS50109">
    <property type="entry name" value="HIS_KIN"/>
    <property type="match status" value="1"/>
</dbReference>
<evidence type="ECO:0000256" key="10">
    <source>
        <dbReference type="ARBA" id="ARBA00022989"/>
    </source>
</evidence>
<keyword evidence="4 13" id="KW-0597">Phosphoprotein</keyword>
<dbReference type="InterPro" id="IPR001789">
    <property type="entry name" value="Sig_transdc_resp-reg_receiver"/>
</dbReference>
<dbReference type="CDD" id="cd00082">
    <property type="entry name" value="HisKA"/>
    <property type="match status" value="1"/>
</dbReference>
<dbReference type="InterPro" id="IPR011006">
    <property type="entry name" value="CheY-like_superfamily"/>
</dbReference>
<evidence type="ECO:0000313" key="19">
    <source>
        <dbReference type="Proteomes" id="UP000594464"/>
    </source>
</evidence>
<keyword evidence="6 14" id="KW-0812">Transmembrane</keyword>
<dbReference type="InterPro" id="IPR006189">
    <property type="entry name" value="CHASE_dom"/>
</dbReference>
<dbReference type="Pfam" id="PF00512">
    <property type="entry name" value="HisKA"/>
    <property type="match status" value="1"/>
</dbReference>
<keyword evidence="10 14" id="KW-1133">Transmembrane helix</keyword>
<evidence type="ECO:0000256" key="1">
    <source>
        <dbReference type="ARBA" id="ARBA00000085"/>
    </source>
</evidence>
<evidence type="ECO:0000256" key="7">
    <source>
        <dbReference type="ARBA" id="ARBA00022741"/>
    </source>
</evidence>
<protein>
    <recommendedName>
        <fullName evidence="3">histidine kinase</fullName>
        <ecNumber evidence="3">2.7.13.3</ecNumber>
    </recommendedName>
</protein>
<name>A0A7T0G2V1_9BACT</name>
<dbReference type="SMART" id="SM00387">
    <property type="entry name" value="HATPase_c"/>
    <property type="match status" value="1"/>
</dbReference>
<organism evidence="18 19">
    <name type="scientific">Candidatus Nitrohelix vancouverensis</name>
    <dbReference type="NCBI Taxonomy" id="2705534"/>
    <lineage>
        <taxon>Bacteria</taxon>
        <taxon>Pseudomonadati</taxon>
        <taxon>Nitrospinota/Tectimicrobiota group</taxon>
        <taxon>Nitrospinota</taxon>
        <taxon>Nitrospinia</taxon>
        <taxon>Nitrospinales</taxon>
        <taxon>Nitrospinaceae</taxon>
        <taxon>Candidatus Nitrohelix</taxon>
    </lineage>
</organism>
<dbReference type="GO" id="GO:0005524">
    <property type="term" value="F:ATP binding"/>
    <property type="evidence" value="ECO:0007669"/>
    <property type="project" value="UniProtKB-KW"/>
</dbReference>
<comment type="catalytic activity">
    <reaction evidence="1">
        <text>ATP + protein L-histidine = ADP + protein N-phospho-L-histidine.</text>
        <dbReference type="EC" id="2.7.13.3"/>
    </reaction>
</comment>
<dbReference type="InterPro" id="IPR004358">
    <property type="entry name" value="Sig_transdc_His_kin-like_C"/>
</dbReference>
<proteinExistence type="predicted"/>
<accession>A0A7T0G2V1</accession>
<dbReference type="InterPro" id="IPR042240">
    <property type="entry name" value="CHASE_sf"/>
</dbReference>
<feature type="transmembrane region" description="Helical" evidence="14">
    <location>
        <begin position="12"/>
        <end position="28"/>
    </location>
</feature>
<dbReference type="InterPro" id="IPR036097">
    <property type="entry name" value="HisK_dim/P_sf"/>
</dbReference>
<evidence type="ECO:0000259" key="15">
    <source>
        <dbReference type="PROSITE" id="PS50109"/>
    </source>
</evidence>
<dbReference type="CDD" id="cd17546">
    <property type="entry name" value="REC_hyHK_CKI1_RcsC-like"/>
    <property type="match status" value="1"/>
</dbReference>
<evidence type="ECO:0000256" key="5">
    <source>
        <dbReference type="ARBA" id="ARBA00022679"/>
    </source>
</evidence>
<comment type="subcellular location">
    <subcellularLocation>
        <location evidence="2">Membrane</location>
    </subcellularLocation>
</comment>
<evidence type="ECO:0000256" key="9">
    <source>
        <dbReference type="ARBA" id="ARBA00022840"/>
    </source>
</evidence>
<dbReference type="SMART" id="SM00388">
    <property type="entry name" value="HisKA"/>
    <property type="match status" value="1"/>
</dbReference>
<dbReference type="PANTHER" id="PTHR45339:SF1">
    <property type="entry name" value="HYBRID SIGNAL TRANSDUCTION HISTIDINE KINASE J"/>
    <property type="match status" value="1"/>
</dbReference>
<dbReference type="InterPro" id="IPR036890">
    <property type="entry name" value="HATPase_C_sf"/>
</dbReference>
<dbReference type="PROSITE" id="PS50110">
    <property type="entry name" value="RESPONSE_REGULATORY"/>
    <property type="match status" value="1"/>
</dbReference>
<dbReference type="Gene3D" id="3.30.450.350">
    <property type="entry name" value="CHASE domain"/>
    <property type="match status" value="1"/>
</dbReference>
<keyword evidence="11" id="KW-0902">Two-component regulatory system</keyword>
<dbReference type="SUPFAM" id="SSF47384">
    <property type="entry name" value="Homodimeric domain of signal transducing histidine kinase"/>
    <property type="match status" value="1"/>
</dbReference>
<evidence type="ECO:0000259" key="17">
    <source>
        <dbReference type="PROSITE" id="PS50839"/>
    </source>
</evidence>
<evidence type="ECO:0000256" key="8">
    <source>
        <dbReference type="ARBA" id="ARBA00022777"/>
    </source>
</evidence>
<evidence type="ECO:0000256" key="6">
    <source>
        <dbReference type="ARBA" id="ARBA00022692"/>
    </source>
</evidence>
<keyword evidence="12 14" id="KW-0472">Membrane</keyword>
<evidence type="ECO:0000313" key="18">
    <source>
        <dbReference type="EMBL" id="QPJ64684.1"/>
    </source>
</evidence>
<dbReference type="InterPro" id="IPR005467">
    <property type="entry name" value="His_kinase_dom"/>
</dbReference>
<dbReference type="InterPro" id="IPR003594">
    <property type="entry name" value="HATPase_dom"/>
</dbReference>
<feature type="domain" description="Response regulatory" evidence="16">
    <location>
        <begin position="603"/>
        <end position="719"/>
    </location>
</feature>
<reference evidence="19" key="1">
    <citation type="submission" date="2020-02" db="EMBL/GenBank/DDBJ databases">
        <title>Genomic and physiological characterization of two novel Nitrospinaceae genera.</title>
        <authorList>
            <person name="Mueller A.J."/>
            <person name="Jung M.-Y."/>
            <person name="Strachan C.R."/>
            <person name="Herbold C.W."/>
            <person name="Kirkegaard R.H."/>
            <person name="Daims H."/>
        </authorList>
    </citation>
    <scope>NUCLEOTIDE SEQUENCE [LARGE SCALE GENOMIC DNA]</scope>
</reference>
<dbReference type="EC" id="2.7.13.3" evidence="3"/>
<evidence type="ECO:0000256" key="4">
    <source>
        <dbReference type="ARBA" id="ARBA00022553"/>
    </source>
</evidence>
<feature type="domain" description="Histidine kinase" evidence="15">
    <location>
        <begin position="363"/>
        <end position="578"/>
    </location>
</feature>
<evidence type="ECO:0000256" key="13">
    <source>
        <dbReference type="PROSITE-ProRule" id="PRU00169"/>
    </source>
</evidence>
<dbReference type="PANTHER" id="PTHR45339">
    <property type="entry name" value="HYBRID SIGNAL TRANSDUCTION HISTIDINE KINASE J"/>
    <property type="match status" value="1"/>
</dbReference>
<dbReference type="EMBL" id="CP048620">
    <property type="protein sequence ID" value="QPJ64684.1"/>
    <property type="molecule type" value="Genomic_DNA"/>
</dbReference>
<dbReference type="SMART" id="SM01079">
    <property type="entry name" value="CHASE"/>
    <property type="match status" value="1"/>
</dbReference>